<proteinExistence type="predicted"/>
<dbReference type="AlphaFoldDB" id="A0AAN9L5X0"/>
<keyword evidence="1" id="KW-0812">Transmembrane</keyword>
<evidence type="ECO:0000313" key="2">
    <source>
        <dbReference type="EMBL" id="KAK7328254.1"/>
    </source>
</evidence>
<comment type="caution">
    <text evidence="2">The sequence shown here is derived from an EMBL/GenBank/DDBJ whole genome shotgun (WGS) entry which is preliminary data.</text>
</comment>
<protein>
    <submittedName>
        <fullName evidence="2">Uncharacterized protein</fullName>
    </submittedName>
</protein>
<name>A0AAN9L5X0_CANGL</name>
<accession>A0AAN9L5X0</accession>
<keyword evidence="1" id="KW-0472">Membrane</keyword>
<keyword evidence="1" id="KW-1133">Transmembrane helix</keyword>
<evidence type="ECO:0000313" key="3">
    <source>
        <dbReference type="Proteomes" id="UP001367508"/>
    </source>
</evidence>
<evidence type="ECO:0000256" key="1">
    <source>
        <dbReference type="SAM" id="Phobius"/>
    </source>
</evidence>
<sequence>MRVAAEINGKNKYVIGFLILHSHSLTPPFFFHSFSWLFLLLLFCIVLSSKRPLIVSNNPSYCFLSLGICDLRSHFLTHSLSLLSNSFNCFSSSHPSAVILSNNPSHHSPFL</sequence>
<feature type="transmembrane region" description="Helical" evidence="1">
    <location>
        <begin position="29"/>
        <end position="47"/>
    </location>
</feature>
<reference evidence="2 3" key="1">
    <citation type="submission" date="2024-01" db="EMBL/GenBank/DDBJ databases">
        <title>The genomes of 5 underutilized Papilionoideae crops provide insights into root nodulation and disease resistanc.</title>
        <authorList>
            <person name="Jiang F."/>
        </authorList>
    </citation>
    <scope>NUCLEOTIDE SEQUENCE [LARGE SCALE GENOMIC DNA]</scope>
    <source>
        <strain evidence="2">LVBAO_FW01</strain>
        <tissue evidence="2">Leaves</tissue>
    </source>
</reference>
<gene>
    <name evidence="2" type="ORF">VNO77_22357</name>
</gene>
<dbReference type="EMBL" id="JAYMYQ010000005">
    <property type="protein sequence ID" value="KAK7328254.1"/>
    <property type="molecule type" value="Genomic_DNA"/>
</dbReference>
<organism evidence="2 3">
    <name type="scientific">Canavalia gladiata</name>
    <name type="common">Sword bean</name>
    <name type="synonym">Dolichos gladiatus</name>
    <dbReference type="NCBI Taxonomy" id="3824"/>
    <lineage>
        <taxon>Eukaryota</taxon>
        <taxon>Viridiplantae</taxon>
        <taxon>Streptophyta</taxon>
        <taxon>Embryophyta</taxon>
        <taxon>Tracheophyta</taxon>
        <taxon>Spermatophyta</taxon>
        <taxon>Magnoliopsida</taxon>
        <taxon>eudicotyledons</taxon>
        <taxon>Gunneridae</taxon>
        <taxon>Pentapetalae</taxon>
        <taxon>rosids</taxon>
        <taxon>fabids</taxon>
        <taxon>Fabales</taxon>
        <taxon>Fabaceae</taxon>
        <taxon>Papilionoideae</taxon>
        <taxon>50 kb inversion clade</taxon>
        <taxon>NPAAA clade</taxon>
        <taxon>indigoferoid/millettioid clade</taxon>
        <taxon>Phaseoleae</taxon>
        <taxon>Canavalia</taxon>
    </lineage>
</organism>
<dbReference type="Proteomes" id="UP001367508">
    <property type="component" value="Unassembled WGS sequence"/>
</dbReference>
<keyword evidence="3" id="KW-1185">Reference proteome</keyword>